<dbReference type="Proteomes" id="UP000648239">
    <property type="component" value="Unassembled WGS sequence"/>
</dbReference>
<evidence type="ECO:0000313" key="3">
    <source>
        <dbReference type="Proteomes" id="UP000648239"/>
    </source>
</evidence>
<dbReference type="EMBL" id="JACXWD010000107">
    <property type="protein sequence ID" value="MBD3869535.1"/>
    <property type="molecule type" value="Genomic_DNA"/>
</dbReference>
<feature type="region of interest" description="Disordered" evidence="1">
    <location>
        <begin position="45"/>
        <end position="66"/>
    </location>
</feature>
<gene>
    <name evidence="2" type="ORF">IFK94_15555</name>
</gene>
<name>A0A8J6Y2N5_9BACT</name>
<evidence type="ECO:0000313" key="2">
    <source>
        <dbReference type="EMBL" id="MBD3869535.1"/>
    </source>
</evidence>
<evidence type="ECO:0008006" key="4">
    <source>
        <dbReference type="Google" id="ProtNLM"/>
    </source>
</evidence>
<sequence>MTTLLLTILLFGSAMLLMAVGVIVAGKRLQGSCGGVGNCHCTEDGVPPESCSRSEEAQTETLSIAP</sequence>
<organism evidence="2 3">
    <name type="scientific">Candidatus Polarisedimenticola svalbardensis</name>
    <dbReference type="NCBI Taxonomy" id="2886004"/>
    <lineage>
        <taxon>Bacteria</taxon>
        <taxon>Pseudomonadati</taxon>
        <taxon>Acidobacteriota</taxon>
        <taxon>Candidatus Polarisedimenticolia</taxon>
        <taxon>Candidatus Polarisedimenticolales</taxon>
        <taxon>Candidatus Polarisedimenticolaceae</taxon>
        <taxon>Candidatus Polarisedimenticola</taxon>
    </lineage>
</organism>
<dbReference type="AlphaFoldDB" id="A0A8J6Y2N5"/>
<proteinExistence type="predicted"/>
<evidence type="ECO:0000256" key="1">
    <source>
        <dbReference type="SAM" id="MobiDB-lite"/>
    </source>
</evidence>
<protein>
    <recommendedName>
        <fullName evidence="4">ApbE family protein</fullName>
    </recommendedName>
</protein>
<comment type="caution">
    <text evidence="2">The sequence shown here is derived from an EMBL/GenBank/DDBJ whole genome shotgun (WGS) entry which is preliminary data.</text>
</comment>
<reference evidence="2 3" key="1">
    <citation type="submission" date="2020-08" db="EMBL/GenBank/DDBJ databases">
        <title>Acidobacteriota in marine sediments use diverse sulfur dissimilation pathways.</title>
        <authorList>
            <person name="Wasmund K."/>
        </authorList>
    </citation>
    <scope>NUCLEOTIDE SEQUENCE [LARGE SCALE GENOMIC DNA]</scope>
    <source>
        <strain evidence="2">MAG AM4</strain>
    </source>
</reference>
<accession>A0A8J6Y2N5</accession>